<dbReference type="AlphaFoldDB" id="A0A8B6CNA7"/>
<proteinExistence type="predicted"/>
<keyword evidence="1" id="KW-0812">Transmembrane</keyword>
<feature type="domain" description="IPT/TIG" evidence="2">
    <location>
        <begin position="1"/>
        <end position="48"/>
    </location>
</feature>
<dbReference type="OrthoDB" id="10397537at2759"/>
<dbReference type="InterPro" id="IPR031148">
    <property type="entry name" value="Plexin"/>
</dbReference>
<dbReference type="GO" id="GO:0030334">
    <property type="term" value="P:regulation of cell migration"/>
    <property type="evidence" value="ECO:0007669"/>
    <property type="project" value="TreeGrafter"/>
</dbReference>
<dbReference type="GO" id="GO:0017154">
    <property type="term" value="F:semaphorin receptor activity"/>
    <property type="evidence" value="ECO:0007669"/>
    <property type="project" value="InterPro"/>
</dbReference>
<dbReference type="EMBL" id="UYJE01002087">
    <property type="protein sequence ID" value="VDI07733.1"/>
    <property type="molecule type" value="Genomic_DNA"/>
</dbReference>
<dbReference type="GO" id="GO:0005886">
    <property type="term" value="C:plasma membrane"/>
    <property type="evidence" value="ECO:0007669"/>
    <property type="project" value="TreeGrafter"/>
</dbReference>
<dbReference type="PANTHER" id="PTHR22625">
    <property type="entry name" value="PLEXIN"/>
    <property type="match status" value="1"/>
</dbReference>
<dbReference type="GO" id="GO:0007162">
    <property type="term" value="P:negative regulation of cell adhesion"/>
    <property type="evidence" value="ECO:0007669"/>
    <property type="project" value="TreeGrafter"/>
</dbReference>
<sequence length="373" mass="41604">GGQRLTITGTGFSNVGIVIVDTPDADPCTIISDYIVVCKAPPYVESDFSRQKRSAAVQNIYVNFDDYRVSLGVFFVDDPLLEKLSKVYTYVHNAVLEIKGNGLLQGARPDEYLIRVGLDGLCVIIEINNYNITCLPPETKPRSNTGDLVFILVVVGNINEHVGYLRYESSTSETNNIVLYGVAGGGIAGVLVVISVIVLVMRRSMKKKADKTNTEMKEIKEKFSNMVTKEDVVGLSTGTANSRTEFVEPYDEVYDEINTEEESNSNSTRNTYLEVISGYDDLGQMSAINPYNQLQQTNEVDPDREVANADYLTSTREMANTDHITTTGEVANTDFLTRTQLYYNDFRKSEDYMEPVDTTDESNYLQVMSLNCE</sequence>
<keyword evidence="4" id="KW-1185">Reference proteome</keyword>
<dbReference type="GO" id="GO:0002116">
    <property type="term" value="C:semaphorin receptor complex"/>
    <property type="evidence" value="ECO:0007669"/>
    <property type="project" value="TreeGrafter"/>
</dbReference>
<evidence type="ECO:0000313" key="3">
    <source>
        <dbReference type="EMBL" id="VDI07733.1"/>
    </source>
</evidence>
<feature type="transmembrane region" description="Helical" evidence="1">
    <location>
        <begin position="177"/>
        <end position="201"/>
    </location>
</feature>
<comment type="caution">
    <text evidence="3">The sequence shown here is derived from an EMBL/GenBank/DDBJ whole genome shotgun (WGS) entry which is preliminary data.</text>
</comment>
<evidence type="ECO:0000313" key="4">
    <source>
        <dbReference type="Proteomes" id="UP000596742"/>
    </source>
</evidence>
<gene>
    <name evidence="3" type="ORF">MGAL_10B048873</name>
</gene>
<name>A0A8B6CNA7_MYTGA</name>
<evidence type="ECO:0000256" key="1">
    <source>
        <dbReference type="SAM" id="Phobius"/>
    </source>
</evidence>
<dbReference type="GO" id="GO:0050772">
    <property type="term" value="P:positive regulation of axonogenesis"/>
    <property type="evidence" value="ECO:0007669"/>
    <property type="project" value="TreeGrafter"/>
</dbReference>
<accession>A0A8B6CNA7</accession>
<feature type="non-terminal residue" evidence="3">
    <location>
        <position position="373"/>
    </location>
</feature>
<dbReference type="InterPro" id="IPR014756">
    <property type="entry name" value="Ig_E-set"/>
</dbReference>
<keyword evidence="1" id="KW-1133">Transmembrane helix</keyword>
<evidence type="ECO:0000259" key="2">
    <source>
        <dbReference type="Pfam" id="PF01833"/>
    </source>
</evidence>
<dbReference type="GO" id="GO:0008360">
    <property type="term" value="P:regulation of cell shape"/>
    <property type="evidence" value="ECO:0007669"/>
    <property type="project" value="TreeGrafter"/>
</dbReference>
<dbReference type="Proteomes" id="UP000596742">
    <property type="component" value="Unassembled WGS sequence"/>
</dbReference>
<dbReference type="CDD" id="cd00102">
    <property type="entry name" value="IPT"/>
    <property type="match status" value="1"/>
</dbReference>
<reference evidence="3" key="1">
    <citation type="submission" date="2018-11" db="EMBL/GenBank/DDBJ databases">
        <authorList>
            <person name="Alioto T."/>
            <person name="Alioto T."/>
        </authorList>
    </citation>
    <scope>NUCLEOTIDE SEQUENCE</scope>
</reference>
<dbReference type="InterPro" id="IPR002909">
    <property type="entry name" value="IPT_dom"/>
</dbReference>
<dbReference type="Pfam" id="PF01833">
    <property type="entry name" value="TIG"/>
    <property type="match status" value="1"/>
</dbReference>
<keyword evidence="1" id="KW-0472">Membrane</keyword>
<protein>
    <submittedName>
        <fullName evidence="3">Plexin A</fullName>
    </submittedName>
</protein>
<organism evidence="3 4">
    <name type="scientific">Mytilus galloprovincialis</name>
    <name type="common">Mediterranean mussel</name>
    <dbReference type="NCBI Taxonomy" id="29158"/>
    <lineage>
        <taxon>Eukaryota</taxon>
        <taxon>Metazoa</taxon>
        <taxon>Spiralia</taxon>
        <taxon>Lophotrochozoa</taxon>
        <taxon>Mollusca</taxon>
        <taxon>Bivalvia</taxon>
        <taxon>Autobranchia</taxon>
        <taxon>Pteriomorphia</taxon>
        <taxon>Mytilida</taxon>
        <taxon>Mytiloidea</taxon>
        <taxon>Mytilidae</taxon>
        <taxon>Mytilinae</taxon>
        <taxon>Mytilus</taxon>
    </lineage>
</organism>
<dbReference type="SUPFAM" id="SSF81296">
    <property type="entry name" value="E set domains"/>
    <property type="match status" value="1"/>
</dbReference>
<dbReference type="PANTHER" id="PTHR22625:SF44">
    <property type="entry name" value="PLEXIN-B"/>
    <property type="match status" value="1"/>
</dbReference>